<evidence type="ECO:0000256" key="3">
    <source>
        <dbReference type="ARBA" id="ARBA00022576"/>
    </source>
</evidence>
<dbReference type="EC" id="2.6.1.2" evidence="8"/>
<evidence type="ECO:0000256" key="4">
    <source>
        <dbReference type="ARBA" id="ARBA00022679"/>
    </source>
</evidence>
<evidence type="ECO:0000256" key="2">
    <source>
        <dbReference type="ARBA" id="ARBA00011738"/>
    </source>
</evidence>
<dbReference type="InterPro" id="IPR015421">
    <property type="entry name" value="PyrdxlP-dep_Trfase_major"/>
</dbReference>
<comment type="similarity">
    <text evidence="7">Belongs to the class-I pyridoxal-phosphate-dependent aminotransferase family. Alanine aminotransferase subfamily.</text>
</comment>
<dbReference type="Gene3D" id="3.40.640.10">
    <property type="entry name" value="Type I PLP-dependent aspartate aminotransferase-like (Major domain)"/>
    <property type="match status" value="1"/>
</dbReference>
<evidence type="ECO:0000256" key="1">
    <source>
        <dbReference type="ARBA" id="ARBA00001933"/>
    </source>
</evidence>
<keyword evidence="12" id="KW-1185">Reference proteome</keyword>
<comment type="subunit">
    <text evidence="2">Homodimer.</text>
</comment>
<evidence type="ECO:0000256" key="8">
    <source>
        <dbReference type="ARBA" id="ARBA00026106"/>
    </source>
</evidence>
<organism evidence="11 12">
    <name type="scientific">Trichonephila inaurata madagascariensis</name>
    <dbReference type="NCBI Taxonomy" id="2747483"/>
    <lineage>
        <taxon>Eukaryota</taxon>
        <taxon>Metazoa</taxon>
        <taxon>Ecdysozoa</taxon>
        <taxon>Arthropoda</taxon>
        <taxon>Chelicerata</taxon>
        <taxon>Arachnida</taxon>
        <taxon>Araneae</taxon>
        <taxon>Araneomorphae</taxon>
        <taxon>Entelegynae</taxon>
        <taxon>Araneoidea</taxon>
        <taxon>Nephilidae</taxon>
        <taxon>Trichonephila</taxon>
        <taxon>Trichonephila inaurata</taxon>
    </lineage>
</organism>
<name>A0A8X7C235_9ARAC</name>
<protein>
    <recommendedName>
        <fullName evidence="8">alanine transaminase</fullName>
        <ecNumber evidence="8">2.6.1.2</ecNumber>
    </recommendedName>
</protein>
<dbReference type="InterPro" id="IPR045088">
    <property type="entry name" value="ALAT1/2-like"/>
</dbReference>
<keyword evidence="5" id="KW-0663">Pyridoxal phosphate</keyword>
<evidence type="ECO:0000256" key="7">
    <source>
        <dbReference type="ARBA" id="ARBA00025785"/>
    </source>
</evidence>
<feature type="domain" description="Aminotransferase class I/classII large" evidence="10">
    <location>
        <begin position="86"/>
        <end position="361"/>
    </location>
</feature>
<dbReference type="InterPro" id="IPR015422">
    <property type="entry name" value="PyrdxlP-dep_Trfase_small"/>
</dbReference>
<evidence type="ECO:0000256" key="5">
    <source>
        <dbReference type="ARBA" id="ARBA00022898"/>
    </source>
</evidence>
<dbReference type="AlphaFoldDB" id="A0A8X7C235"/>
<dbReference type="FunFam" id="3.40.640.10:FF:000226">
    <property type="entry name" value="Alanine aminotransferase 2"/>
    <property type="match status" value="1"/>
</dbReference>
<dbReference type="CDD" id="cd00609">
    <property type="entry name" value="AAT_like"/>
    <property type="match status" value="1"/>
</dbReference>
<sequence length="376" mass="42302">MARKLLTLDTINPLIRNIQDSEMSPTVRRAQEIETELRKGIMKPFTEVIRADINDIQAMGQKPITFIRQSILNVLNLPQNEIPIGILVPVPRDPAYSALLDELGMMQIDYYLEEEDNWSIKSEELSIALEMASRYCIPKAIIVINPGNPTGSILTPRNMEEIVKFAARRKLVLLADEAYQFNAYAQGCYFQSFKKTMMQLGPPYSNLELISFISGSAGILGECGLRCGCCEMVNLGEDVVKVYKKSICIKMCPGVVGQIALDCMICPPLPTQPSYQAFIQEWTDVMQSLNEKAIISIKYLNEIDGFECKPQTAATFIFPKIHLPEKVIEEAKAKGQSPDTFYALNLLEETGICTQAGTMYGQLPGTYHLRYYEFYV</sequence>
<dbReference type="PANTHER" id="PTHR11751">
    <property type="entry name" value="ALANINE AMINOTRANSFERASE"/>
    <property type="match status" value="1"/>
</dbReference>
<dbReference type="Proteomes" id="UP000886998">
    <property type="component" value="Unassembled WGS sequence"/>
</dbReference>
<dbReference type="GO" id="GO:0030170">
    <property type="term" value="F:pyridoxal phosphate binding"/>
    <property type="evidence" value="ECO:0007669"/>
    <property type="project" value="InterPro"/>
</dbReference>
<proteinExistence type="inferred from homology"/>
<comment type="pathway">
    <text evidence="6">Amino-acid degradation; L-alanine degradation via transaminase pathway; pyruvate from L-alanine: step 1/1.</text>
</comment>
<comment type="caution">
    <text evidence="11">The sequence shown here is derived from an EMBL/GenBank/DDBJ whole genome shotgun (WGS) entry which is preliminary data.</text>
</comment>
<dbReference type="GO" id="GO:0004021">
    <property type="term" value="F:L-alanine:2-oxoglutarate aminotransferase activity"/>
    <property type="evidence" value="ECO:0007669"/>
    <property type="project" value="UniProtKB-EC"/>
</dbReference>
<dbReference type="OrthoDB" id="1732682at2759"/>
<dbReference type="EMBL" id="BMAV01009607">
    <property type="protein sequence ID" value="GFY54001.1"/>
    <property type="molecule type" value="Genomic_DNA"/>
</dbReference>
<dbReference type="Gene3D" id="3.90.1150.10">
    <property type="entry name" value="Aspartate Aminotransferase, domain 1"/>
    <property type="match status" value="2"/>
</dbReference>
<reference evidence="11" key="1">
    <citation type="submission" date="2020-08" db="EMBL/GenBank/DDBJ databases">
        <title>Multicomponent nature underlies the extraordinary mechanical properties of spider dragline silk.</title>
        <authorList>
            <person name="Kono N."/>
            <person name="Nakamura H."/>
            <person name="Mori M."/>
            <person name="Yoshida Y."/>
            <person name="Ohtoshi R."/>
            <person name="Malay A.D."/>
            <person name="Moran D.A.P."/>
            <person name="Tomita M."/>
            <person name="Numata K."/>
            <person name="Arakawa K."/>
        </authorList>
    </citation>
    <scope>NUCLEOTIDE SEQUENCE</scope>
</reference>
<dbReference type="SUPFAM" id="SSF53383">
    <property type="entry name" value="PLP-dependent transferases"/>
    <property type="match status" value="1"/>
</dbReference>
<dbReference type="Pfam" id="PF00155">
    <property type="entry name" value="Aminotran_1_2"/>
    <property type="match status" value="1"/>
</dbReference>
<comment type="catalytic activity">
    <reaction evidence="9">
        <text>L-alanine + 2-oxoglutarate = pyruvate + L-glutamate</text>
        <dbReference type="Rhea" id="RHEA:19453"/>
        <dbReference type="ChEBI" id="CHEBI:15361"/>
        <dbReference type="ChEBI" id="CHEBI:16810"/>
        <dbReference type="ChEBI" id="CHEBI:29985"/>
        <dbReference type="ChEBI" id="CHEBI:57972"/>
        <dbReference type="EC" id="2.6.1.2"/>
    </reaction>
</comment>
<evidence type="ECO:0000256" key="6">
    <source>
        <dbReference type="ARBA" id="ARBA00025708"/>
    </source>
</evidence>
<keyword evidence="4" id="KW-0808">Transferase</keyword>
<keyword evidence="3 11" id="KW-0032">Aminotransferase</keyword>
<evidence type="ECO:0000259" key="10">
    <source>
        <dbReference type="Pfam" id="PF00155"/>
    </source>
</evidence>
<comment type="cofactor">
    <cofactor evidence="1">
        <name>pyridoxal 5'-phosphate</name>
        <dbReference type="ChEBI" id="CHEBI:597326"/>
    </cofactor>
</comment>
<evidence type="ECO:0000313" key="12">
    <source>
        <dbReference type="Proteomes" id="UP000886998"/>
    </source>
</evidence>
<gene>
    <name evidence="11" type="primary">gpt2l</name>
    <name evidence="11" type="ORF">TNIN_399771</name>
</gene>
<accession>A0A8X7C235</accession>
<evidence type="ECO:0000313" key="11">
    <source>
        <dbReference type="EMBL" id="GFY54001.1"/>
    </source>
</evidence>
<dbReference type="InterPro" id="IPR004839">
    <property type="entry name" value="Aminotransferase_I/II_large"/>
</dbReference>
<evidence type="ECO:0000256" key="9">
    <source>
        <dbReference type="ARBA" id="ARBA00047412"/>
    </source>
</evidence>
<dbReference type="PANTHER" id="PTHR11751:SF29">
    <property type="entry name" value="ALANINE TRANSAMINASE"/>
    <property type="match status" value="1"/>
</dbReference>
<dbReference type="InterPro" id="IPR015424">
    <property type="entry name" value="PyrdxlP-dep_Trfase"/>
</dbReference>